<dbReference type="Gene3D" id="3.40.50.620">
    <property type="entry name" value="HUPs"/>
    <property type="match status" value="1"/>
</dbReference>
<evidence type="ECO:0000259" key="15">
    <source>
        <dbReference type="SMART" id="SM00904"/>
    </source>
</evidence>
<protein>
    <recommendedName>
        <fullName evidence="14">Riboflavin biosynthesis protein</fullName>
    </recommendedName>
    <domain>
        <recommendedName>
            <fullName evidence="14">Riboflavin kinase</fullName>
            <ecNumber evidence="14">2.7.1.26</ecNumber>
        </recommendedName>
        <alternativeName>
            <fullName evidence="14">Flavokinase</fullName>
        </alternativeName>
    </domain>
    <domain>
        <recommendedName>
            <fullName evidence="14">FMN adenylyltransferase</fullName>
            <ecNumber evidence="14">2.7.7.2</ecNumber>
        </recommendedName>
        <alternativeName>
            <fullName evidence="14">FAD pyrophosphorylase</fullName>
        </alternativeName>
        <alternativeName>
            <fullName evidence="14">FAD synthase</fullName>
        </alternativeName>
    </domain>
</protein>
<evidence type="ECO:0000256" key="8">
    <source>
        <dbReference type="ARBA" id="ARBA00022777"/>
    </source>
</evidence>
<evidence type="ECO:0000313" key="17">
    <source>
        <dbReference type="Proteomes" id="UP000245921"/>
    </source>
</evidence>
<dbReference type="SUPFAM" id="SSF52374">
    <property type="entry name" value="Nucleotidylyl transferase"/>
    <property type="match status" value="1"/>
</dbReference>
<reference evidence="16 17" key="1">
    <citation type="submission" date="2018-05" db="EMBL/GenBank/DDBJ databases">
        <title>Genomic Encyclopedia of Type Strains, Phase IV (KMG-IV): sequencing the most valuable type-strain genomes for metagenomic binning, comparative biology and taxonomic classification.</title>
        <authorList>
            <person name="Goeker M."/>
        </authorList>
    </citation>
    <scope>NUCLEOTIDE SEQUENCE [LARGE SCALE GENOMIC DNA]</scope>
    <source>
        <strain evidence="16 17">DSM 24906</strain>
    </source>
</reference>
<dbReference type="InterPro" id="IPR023465">
    <property type="entry name" value="Riboflavin_kinase_dom_sf"/>
</dbReference>
<keyword evidence="9 14" id="KW-0274">FAD</keyword>
<evidence type="ECO:0000256" key="11">
    <source>
        <dbReference type="ARBA" id="ARBA00023268"/>
    </source>
</evidence>
<keyword evidence="6 14" id="KW-0548">Nucleotidyltransferase</keyword>
<evidence type="ECO:0000256" key="10">
    <source>
        <dbReference type="ARBA" id="ARBA00022840"/>
    </source>
</evidence>
<keyword evidence="5 14" id="KW-0808">Transferase</keyword>
<evidence type="ECO:0000256" key="2">
    <source>
        <dbReference type="ARBA" id="ARBA00005201"/>
    </source>
</evidence>
<dbReference type="Pfam" id="PF06574">
    <property type="entry name" value="FAD_syn"/>
    <property type="match status" value="1"/>
</dbReference>
<evidence type="ECO:0000256" key="6">
    <source>
        <dbReference type="ARBA" id="ARBA00022695"/>
    </source>
</evidence>
<proteinExistence type="inferred from homology"/>
<evidence type="ECO:0000256" key="4">
    <source>
        <dbReference type="ARBA" id="ARBA00022643"/>
    </source>
</evidence>
<comment type="catalytic activity">
    <reaction evidence="13 14">
        <text>FMN + ATP + H(+) = FAD + diphosphate</text>
        <dbReference type="Rhea" id="RHEA:17237"/>
        <dbReference type="ChEBI" id="CHEBI:15378"/>
        <dbReference type="ChEBI" id="CHEBI:30616"/>
        <dbReference type="ChEBI" id="CHEBI:33019"/>
        <dbReference type="ChEBI" id="CHEBI:57692"/>
        <dbReference type="ChEBI" id="CHEBI:58210"/>
        <dbReference type="EC" id="2.7.7.2"/>
    </reaction>
</comment>
<keyword evidence="11" id="KW-0511">Multifunctional enzyme</keyword>
<dbReference type="InterPro" id="IPR015864">
    <property type="entry name" value="FAD_synthase"/>
</dbReference>
<dbReference type="GO" id="GO:0008531">
    <property type="term" value="F:riboflavin kinase activity"/>
    <property type="evidence" value="ECO:0007669"/>
    <property type="project" value="UniProtKB-UniRule"/>
</dbReference>
<dbReference type="PANTHER" id="PTHR22749:SF6">
    <property type="entry name" value="RIBOFLAVIN KINASE"/>
    <property type="match status" value="1"/>
</dbReference>
<dbReference type="GO" id="GO:0009231">
    <property type="term" value="P:riboflavin biosynthetic process"/>
    <property type="evidence" value="ECO:0007669"/>
    <property type="project" value="InterPro"/>
</dbReference>
<dbReference type="Proteomes" id="UP000245921">
    <property type="component" value="Unassembled WGS sequence"/>
</dbReference>
<evidence type="ECO:0000256" key="12">
    <source>
        <dbReference type="ARBA" id="ARBA00047880"/>
    </source>
</evidence>
<keyword evidence="3 14" id="KW-0285">Flavoprotein</keyword>
<evidence type="ECO:0000256" key="5">
    <source>
        <dbReference type="ARBA" id="ARBA00022679"/>
    </source>
</evidence>
<keyword evidence="7 14" id="KW-0547">Nucleotide-binding</keyword>
<evidence type="ECO:0000256" key="14">
    <source>
        <dbReference type="PIRNR" id="PIRNR004491"/>
    </source>
</evidence>
<organism evidence="16 17">
    <name type="scientific">Oceanotoga teriensis</name>
    <dbReference type="NCBI Taxonomy" id="515440"/>
    <lineage>
        <taxon>Bacteria</taxon>
        <taxon>Thermotogati</taxon>
        <taxon>Thermotogota</taxon>
        <taxon>Thermotogae</taxon>
        <taxon>Petrotogales</taxon>
        <taxon>Petrotogaceae</taxon>
        <taxon>Oceanotoga</taxon>
    </lineage>
</organism>
<dbReference type="SMART" id="SM00904">
    <property type="entry name" value="Flavokinase"/>
    <property type="match status" value="1"/>
</dbReference>
<dbReference type="EMBL" id="QGGI01000002">
    <property type="protein sequence ID" value="PWJ96224.1"/>
    <property type="molecule type" value="Genomic_DNA"/>
</dbReference>
<keyword evidence="4 14" id="KW-0288">FMN</keyword>
<dbReference type="SUPFAM" id="SSF82114">
    <property type="entry name" value="Riboflavin kinase-like"/>
    <property type="match status" value="1"/>
</dbReference>
<dbReference type="EC" id="2.7.7.2" evidence="14"/>
<dbReference type="InterPro" id="IPR023468">
    <property type="entry name" value="Riboflavin_kinase"/>
</dbReference>
<keyword evidence="8 14" id="KW-0418">Kinase</keyword>
<dbReference type="AlphaFoldDB" id="A0AA45HJK9"/>
<dbReference type="EC" id="2.7.1.26" evidence="14"/>
<evidence type="ECO:0000256" key="3">
    <source>
        <dbReference type="ARBA" id="ARBA00022630"/>
    </source>
</evidence>
<dbReference type="InterPro" id="IPR002606">
    <property type="entry name" value="Riboflavin_kinase_bac"/>
</dbReference>
<name>A0AA45HJK9_9BACT</name>
<dbReference type="GO" id="GO:0005524">
    <property type="term" value="F:ATP binding"/>
    <property type="evidence" value="ECO:0007669"/>
    <property type="project" value="UniProtKB-UniRule"/>
</dbReference>
<comment type="pathway">
    <text evidence="1 14">Cofactor biosynthesis; FAD biosynthesis; FAD from FMN: step 1/1.</text>
</comment>
<evidence type="ECO:0000256" key="7">
    <source>
        <dbReference type="ARBA" id="ARBA00022741"/>
    </source>
</evidence>
<dbReference type="Gene3D" id="2.40.30.30">
    <property type="entry name" value="Riboflavin kinase-like"/>
    <property type="match status" value="1"/>
</dbReference>
<keyword evidence="10 14" id="KW-0067">ATP-binding</keyword>
<evidence type="ECO:0000256" key="9">
    <source>
        <dbReference type="ARBA" id="ARBA00022827"/>
    </source>
</evidence>
<feature type="domain" description="Riboflavin kinase" evidence="15">
    <location>
        <begin position="162"/>
        <end position="291"/>
    </location>
</feature>
<comment type="pathway">
    <text evidence="2 14">Cofactor biosynthesis; FMN biosynthesis; FMN from riboflavin (ATP route): step 1/1.</text>
</comment>
<accession>A0AA45HJK9</accession>
<evidence type="ECO:0000313" key="16">
    <source>
        <dbReference type="EMBL" id="PWJ96224.1"/>
    </source>
</evidence>
<comment type="similarity">
    <text evidence="14">Belongs to the ribF family.</text>
</comment>
<comment type="catalytic activity">
    <reaction evidence="12 14">
        <text>riboflavin + ATP = FMN + ADP + H(+)</text>
        <dbReference type="Rhea" id="RHEA:14357"/>
        <dbReference type="ChEBI" id="CHEBI:15378"/>
        <dbReference type="ChEBI" id="CHEBI:30616"/>
        <dbReference type="ChEBI" id="CHEBI:57986"/>
        <dbReference type="ChEBI" id="CHEBI:58210"/>
        <dbReference type="ChEBI" id="CHEBI:456216"/>
        <dbReference type="EC" id="2.7.1.26"/>
    </reaction>
</comment>
<dbReference type="GO" id="GO:0009398">
    <property type="term" value="P:FMN biosynthetic process"/>
    <property type="evidence" value="ECO:0007669"/>
    <property type="project" value="UniProtKB-UniRule"/>
</dbReference>
<evidence type="ECO:0000256" key="1">
    <source>
        <dbReference type="ARBA" id="ARBA00004726"/>
    </source>
</evidence>
<sequence>MYVLTVGTFDGVHKGHNYILNNTLEEAKKDNLIPLAIMLRYPIGQYVNGFDGLILPSWKRKSLMEKMGFKVKIVDMEDVWKITHEEYLNDLINLGVKKIVCGEDFRFGRGALGDVSYLLTEGVKKGLKIKVLHDLKNNGKRISSTLIRKSLKKGLIEKANFMLNRHWTLEGPIYEDRHVGRDRLGFPTANMDIRYKEDILFPAYGVYISKSLLNEKIVYGLTSVGIRPTYYEKKKEPKVETFYMDFDDNLYDQIIEIKILKFLRSEIKFNSEKDLILQMKKDEILARNIILKEKL</sequence>
<dbReference type="GO" id="GO:0003919">
    <property type="term" value="F:FMN adenylyltransferase activity"/>
    <property type="evidence" value="ECO:0007669"/>
    <property type="project" value="UniProtKB-UniRule"/>
</dbReference>
<evidence type="ECO:0000256" key="13">
    <source>
        <dbReference type="ARBA" id="ARBA00049494"/>
    </source>
</evidence>
<dbReference type="Pfam" id="PF01687">
    <property type="entry name" value="Flavokinase"/>
    <property type="match status" value="1"/>
</dbReference>
<dbReference type="PANTHER" id="PTHR22749">
    <property type="entry name" value="RIBOFLAVIN KINASE/FMN ADENYLYLTRANSFERASE"/>
    <property type="match status" value="1"/>
</dbReference>
<dbReference type="InterPro" id="IPR015865">
    <property type="entry name" value="Riboflavin_kinase_bac/euk"/>
</dbReference>
<dbReference type="GO" id="GO:0006747">
    <property type="term" value="P:FAD biosynthetic process"/>
    <property type="evidence" value="ECO:0007669"/>
    <property type="project" value="UniProtKB-UniRule"/>
</dbReference>
<dbReference type="PIRSF" id="PIRSF004491">
    <property type="entry name" value="FAD_Synth"/>
    <property type="match status" value="1"/>
</dbReference>
<dbReference type="RefSeq" id="WP_109603844.1">
    <property type="nucleotide sequence ID" value="NZ_QGGI01000002.1"/>
</dbReference>
<comment type="caution">
    <text evidence="16">The sequence shown here is derived from an EMBL/GenBank/DDBJ whole genome shotgun (WGS) entry which is preliminary data.</text>
</comment>
<gene>
    <name evidence="16" type="ORF">C7380_102141</name>
</gene>
<dbReference type="InterPro" id="IPR014729">
    <property type="entry name" value="Rossmann-like_a/b/a_fold"/>
</dbReference>
<keyword evidence="17" id="KW-1185">Reference proteome</keyword>